<feature type="transmembrane region" description="Helical" evidence="1">
    <location>
        <begin position="21"/>
        <end position="44"/>
    </location>
</feature>
<sequence>MMKNKLRQVRQKFHVDESGAVTVEWIVLTAATVGLALAGTYPVFQGSNNVSDTLSDHLTTTVDAIAD</sequence>
<evidence type="ECO:0000256" key="1">
    <source>
        <dbReference type="SAM" id="Phobius"/>
    </source>
</evidence>
<name>A0A1H9AAQ1_9RHOB</name>
<evidence type="ECO:0008006" key="4">
    <source>
        <dbReference type="Google" id="ProtNLM"/>
    </source>
</evidence>
<organism evidence="2 3">
    <name type="scientific">Thalassovita taeanensis</name>
    <dbReference type="NCBI Taxonomy" id="657014"/>
    <lineage>
        <taxon>Bacteria</taxon>
        <taxon>Pseudomonadati</taxon>
        <taxon>Pseudomonadota</taxon>
        <taxon>Alphaproteobacteria</taxon>
        <taxon>Rhodobacterales</taxon>
        <taxon>Roseobacteraceae</taxon>
        <taxon>Thalassovita</taxon>
    </lineage>
</organism>
<proteinExistence type="predicted"/>
<accession>A0A1H9AAQ1</accession>
<evidence type="ECO:0000313" key="3">
    <source>
        <dbReference type="Proteomes" id="UP000198634"/>
    </source>
</evidence>
<reference evidence="2 3" key="1">
    <citation type="submission" date="2016-10" db="EMBL/GenBank/DDBJ databases">
        <authorList>
            <person name="de Groot N.N."/>
        </authorList>
    </citation>
    <scope>NUCLEOTIDE SEQUENCE [LARGE SCALE GENOMIC DNA]</scope>
    <source>
        <strain evidence="2 3">DSM 22007</strain>
    </source>
</reference>
<keyword evidence="1" id="KW-1133">Transmembrane helix</keyword>
<dbReference type="Proteomes" id="UP000198634">
    <property type="component" value="Unassembled WGS sequence"/>
</dbReference>
<keyword evidence="1" id="KW-0472">Membrane</keyword>
<keyword evidence="1" id="KW-0812">Transmembrane</keyword>
<gene>
    <name evidence="2" type="ORF">SAMN04488092_10269</name>
</gene>
<dbReference type="EMBL" id="FOEP01000002">
    <property type="protein sequence ID" value="SEP73740.1"/>
    <property type="molecule type" value="Genomic_DNA"/>
</dbReference>
<keyword evidence="3" id="KW-1185">Reference proteome</keyword>
<dbReference type="AlphaFoldDB" id="A0A1H9AAQ1"/>
<protein>
    <recommendedName>
        <fullName evidence="4">Flp pilus assembly protein, pilin Flp</fullName>
    </recommendedName>
</protein>
<dbReference type="STRING" id="657014.SAMN04488092_10269"/>
<evidence type="ECO:0000313" key="2">
    <source>
        <dbReference type="EMBL" id="SEP73740.1"/>
    </source>
</evidence>